<accession>A0A3A9K4I7</accession>
<reference evidence="1 2" key="1">
    <citation type="submission" date="2017-10" db="EMBL/GenBank/DDBJ databases">
        <title>Bacillus sp. nov., a halophilic bacterium isolated from a Keqin Lake.</title>
        <authorList>
            <person name="Wang H."/>
        </authorList>
    </citation>
    <scope>NUCLEOTIDE SEQUENCE [LARGE SCALE GENOMIC DNA]</scope>
    <source>
        <strain evidence="1 2">KCTC 13187</strain>
    </source>
</reference>
<evidence type="ECO:0000313" key="1">
    <source>
        <dbReference type="EMBL" id="RKL65362.1"/>
    </source>
</evidence>
<name>A0A3A9K4I7_9BACI</name>
<evidence type="ECO:0000313" key="2">
    <source>
        <dbReference type="Proteomes" id="UP000281498"/>
    </source>
</evidence>
<sequence length="73" mass="7872">MYIGLRQSKPIGYSRGGNDEVLSIPAVWIDIDTSDGKHSAINLPQKKEGLSLLESFGIKPTMIVDSGGGYHIV</sequence>
<keyword evidence="2" id="KW-1185">Reference proteome</keyword>
<dbReference type="EMBL" id="PDOE01000018">
    <property type="protein sequence ID" value="RKL65362.1"/>
    <property type="molecule type" value="Genomic_DNA"/>
</dbReference>
<dbReference type="AlphaFoldDB" id="A0A3A9K4I7"/>
<organism evidence="1 2">
    <name type="scientific">Salipaludibacillus neizhouensis</name>
    <dbReference type="NCBI Taxonomy" id="885475"/>
    <lineage>
        <taxon>Bacteria</taxon>
        <taxon>Bacillati</taxon>
        <taxon>Bacillota</taxon>
        <taxon>Bacilli</taxon>
        <taxon>Bacillales</taxon>
        <taxon>Bacillaceae</taxon>
    </lineage>
</organism>
<protein>
    <submittedName>
        <fullName evidence="1">Uncharacterized protein</fullName>
    </submittedName>
</protein>
<gene>
    <name evidence="1" type="ORF">CR203_21410</name>
</gene>
<comment type="caution">
    <text evidence="1">The sequence shown here is derived from an EMBL/GenBank/DDBJ whole genome shotgun (WGS) entry which is preliminary data.</text>
</comment>
<dbReference type="Proteomes" id="UP000281498">
    <property type="component" value="Unassembled WGS sequence"/>
</dbReference>
<proteinExistence type="predicted"/>